<feature type="region of interest" description="Disordered" evidence="1">
    <location>
        <begin position="691"/>
        <end position="714"/>
    </location>
</feature>
<feature type="region of interest" description="Disordered" evidence="1">
    <location>
        <begin position="352"/>
        <end position="388"/>
    </location>
</feature>
<feature type="compositionally biased region" description="Basic and acidic residues" evidence="1">
    <location>
        <begin position="990"/>
        <end position="1021"/>
    </location>
</feature>
<evidence type="ECO:0000313" key="3">
    <source>
        <dbReference type="Proteomes" id="UP000074247"/>
    </source>
</evidence>
<name>A0A139XQP2_TOXGO</name>
<feature type="non-terminal residue" evidence="2">
    <location>
        <position position="1021"/>
    </location>
</feature>
<feature type="compositionally biased region" description="Low complexity" evidence="1">
    <location>
        <begin position="824"/>
        <end position="846"/>
    </location>
</feature>
<dbReference type="AlphaFoldDB" id="A0A139XQP2"/>
<accession>A0A139XQP2</accession>
<feature type="compositionally biased region" description="Basic residues" evidence="1">
    <location>
        <begin position="259"/>
        <end position="272"/>
    </location>
</feature>
<organism evidence="2 3">
    <name type="scientific">Toxoplasma gondii ARI</name>
    <dbReference type="NCBI Taxonomy" id="1074872"/>
    <lineage>
        <taxon>Eukaryota</taxon>
        <taxon>Sar</taxon>
        <taxon>Alveolata</taxon>
        <taxon>Apicomplexa</taxon>
        <taxon>Conoidasida</taxon>
        <taxon>Coccidia</taxon>
        <taxon>Eucoccidiorida</taxon>
        <taxon>Eimeriorina</taxon>
        <taxon>Sarcocystidae</taxon>
        <taxon>Toxoplasma</taxon>
    </lineage>
</organism>
<dbReference type="VEuPathDB" id="ToxoDB:TGARI_242780B"/>
<sequence>SAVGDTRRLAPANCLQRSETPGSPPRPSAGSTSPPALSLPARRHPASGGSSGRGGSAAFFCPAVAPTQGDAEASFSLSWESRRFPNFLVSLVEGLAAAALPRALYECCRVAAVSVLGEERRGALAFGGRDGFAREVSHRMSLLQVQRDREKRQRRERVAKDSTEFSEEDLQMLAYELLLLCAHLHSQYAAFAALVAEADAEGVREGSEESPNEAQKKTETQSASVRHSGEAIAEKASREREREAEVDALLDKTGAAAPSRRRRTLLARRLSAKRQERRAPERPEEEMTGKEAEDASKSEKSRRGTTRKSGGLLFFSRGASGLLTRPTAPGTEREAQAMAAERVGGDCSRDEARLGEKAGGFSPSPRSPRRLAQEDQRKGEDPASDGLAPFGVSVEAWLRRTGVVPEARDASAASWREEGLSRGKRTATLSRWIAPDPPLLHANVKLLRQLLVLSRIAFQIPSSSSNILLRLLVPAADCLWAAGSRNCLHPCDLRFRVARLTEAWQCSAMFLSDVEREAAASGSGAAAKSRLRAPSRFFRRSRSSRALSVAGHLGLSGDSEGEGVSVSGGRETRDVARADDGRPPLPQVRLARSQSRRLGSRRRKQTGEDRGEVDPTREENSHILGLPREQLLAAFWAMDVPLLLSLLLLLSKCCLDSRNASGLHVDAPVLAQGLVLVSQAAQLGVDPTAVSTREETWRHRRRETGAAETKGGASGPLPAELSRCFNLRKAARAGAGLLPLSLQSPALLLAACVWRNAATASSLANVDLFYEETGDRRRRADGAEATAESLEAFHASASPCMQDLNLHASPCPSRLSSHTSTVSPGAALEPQPGAAGQAGSAAAVEPQGERGTVSAEGVSVQKKTDSPALGRVGSLGLPESRQAELLGELRVGASVGPDGKALAPTGAASDEAFAPIGPEVVEAVAEILCAFPTFLKKPFAESAEAEPPALVLAAAAAGIRSGAATPVPSPALDLNASERPEADAEGAGRGPERGETLRGAEEGDGSSGEKKDIRDRGGKTP</sequence>
<feature type="compositionally biased region" description="Basic and acidic residues" evidence="1">
    <location>
        <begin position="227"/>
        <end position="245"/>
    </location>
</feature>
<feature type="compositionally biased region" description="Low complexity" evidence="1">
    <location>
        <begin position="558"/>
        <end position="569"/>
    </location>
</feature>
<reference evidence="2 3" key="1">
    <citation type="journal article" date="2016" name="Nat. Commun.">
        <title>Local admixture of amplified and diversified secreted pathogenesis determinants shapes mosaic Toxoplasma gondii genomes.</title>
        <authorList>
            <person name="Lorenzi H."/>
            <person name="Khan A."/>
            <person name="Behnke M.S."/>
            <person name="Namasivayam S."/>
            <person name="Swapna L.S."/>
            <person name="Hadjithomas M."/>
            <person name="Karamycheva S."/>
            <person name="Pinney D."/>
            <person name="Brunk B.P."/>
            <person name="Ajioka J.W."/>
            <person name="Ajzenberg D."/>
            <person name="Boothroyd J.C."/>
            <person name="Boyle J.P."/>
            <person name="Darde M.L."/>
            <person name="Diaz-Miranda M.A."/>
            <person name="Dubey J.P."/>
            <person name="Fritz H.M."/>
            <person name="Gennari S.M."/>
            <person name="Gregory B.D."/>
            <person name="Kim K."/>
            <person name="Saeij J.P."/>
            <person name="Su C."/>
            <person name="White M.W."/>
            <person name="Zhu X.Q."/>
            <person name="Howe D.K."/>
            <person name="Rosenthal B.M."/>
            <person name="Grigg M.E."/>
            <person name="Parkinson J."/>
            <person name="Liu L."/>
            <person name="Kissinger J.C."/>
            <person name="Roos D.S."/>
            <person name="Sibley L.D."/>
        </authorList>
    </citation>
    <scope>NUCLEOTIDE SEQUENCE [LARGE SCALE GENOMIC DNA]</scope>
    <source>
        <strain evidence="2 3">ARI</strain>
    </source>
</reference>
<feature type="compositionally biased region" description="Basic residues" evidence="1">
    <location>
        <begin position="594"/>
        <end position="604"/>
    </location>
</feature>
<feature type="region of interest" description="Disordered" evidence="1">
    <location>
        <begin position="203"/>
        <end position="328"/>
    </location>
</feature>
<feature type="region of interest" description="Disordered" evidence="1">
    <location>
        <begin position="811"/>
        <end position="874"/>
    </location>
</feature>
<dbReference type="Proteomes" id="UP000074247">
    <property type="component" value="Unassembled WGS sequence"/>
</dbReference>
<protein>
    <submittedName>
        <fullName evidence="2">Uncharacterized protein</fullName>
    </submittedName>
</protein>
<proteinExistence type="predicted"/>
<comment type="caution">
    <text evidence="2">The sequence shown here is derived from an EMBL/GenBank/DDBJ whole genome shotgun (WGS) entry which is preliminary data.</text>
</comment>
<feature type="compositionally biased region" description="Polar residues" evidence="1">
    <location>
        <begin position="814"/>
        <end position="823"/>
    </location>
</feature>
<feature type="compositionally biased region" description="Basic and acidic residues" evidence="1">
    <location>
        <begin position="605"/>
        <end position="621"/>
    </location>
</feature>
<feature type="non-terminal residue" evidence="2">
    <location>
        <position position="1"/>
    </location>
</feature>
<dbReference type="EMBL" id="AGQS02005301">
    <property type="protein sequence ID" value="KYF41109.1"/>
    <property type="molecule type" value="Genomic_DNA"/>
</dbReference>
<feature type="region of interest" description="Disordered" evidence="1">
    <location>
        <begin position="1"/>
        <end position="53"/>
    </location>
</feature>
<gene>
    <name evidence="2" type="ORF">TGARI_242780B</name>
</gene>
<evidence type="ECO:0000313" key="2">
    <source>
        <dbReference type="EMBL" id="KYF41109.1"/>
    </source>
</evidence>
<evidence type="ECO:0000256" key="1">
    <source>
        <dbReference type="SAM" id="MobiDB-lite"/>
    </source>
</evidence>
<feature type="region of interest" description="Disordered" evidence="1">
    <location>
        <begin position="558"/>
        <end position="621"/>
    </location>
</feature>
<feature type="compositionally biased region" description="Basic and acidic residues" evidence="1">
    <location>
        <begin position="371"/>
        <end position="381"/>
    </location>
</feature>
<feature type="region of interest" description="Disordered" evidence="1">
    <location>
        <begin position="965"/>
        <end position="1021"/>
    </location>
</feature>
<feature type="compositionally biased region" description="Basic and acidic residues" evidence="1">
    <location>
        <begin position="273"/>
        <end position="302"/>
    </location>
</feature>
<feature type="compositionally biased region" description="Basic and acidic residues" evidence="1">
    <location>
        <begin position="570"/>
        <end position="582"/>
    </location>
</feature>